<dbReference type="AlphaFoldDB" id="A0A0A2KL02"/>
<dbReference type="PhylomeDB" id="A0A0A2KL02"/>
<comment type="caution">
    <text evidence="1">The sequence shown here is derived from an EMBL/GenBank/DDBJ whole genome shotgun (WGS) entry which is preliminary data.</text>
</comment>
<keyword evidence="2" id="KW-1185">Reference proteome</keyword>
<evidence type="ECO:0008006" key="3">
    <source>
        <dbReference type="Google" id="ProtNLM"/>
    </source>
</evidence>
<dbReference type="HOGENOM" id="CLU_199936_0_0_1"/>
<dbReference type="EMBL" id="JQGA01001278">
    <property type="protein sequence ID" value="KGO67566.1"/>
    <property type="molecule type" value="Genomic_DNA"/>
</dbReference>
<organism evidence="1 2">
    <name type="scientific">Penicillium italicum</name>
    <name type="common">Blue mold</name>
    <dbReference type="NCBI Taxonomy" id="40296"/>
    <lineage>
        <taxon>Eukaryota</taxon>
        <taxon>Fungi</taxon>
        <taxon>Dikarya</taxon>
        <taxon>Ascomycota</taxon>
        <taxon>Pezizomycotina</taxon>
        <taxon>Eurotiomycetes</taxon>
        <taxon>Eurotiomycetidae</taxon>
        <taxon>Eurotiales</taxon>
        <taxon>Aspergillaceae</taxon>
        <taxon>Penicillium</taxon>
    </lineage>
</organism>
<protein>
    <recommendedName>
        <fullName evidence="3">HTH CENPB-type domain-containing protein</fullName>
    </recommendedName>
</protein>
<name>A0A0A2KL02_PENIT</name>
<gene>
    <name evidence="1" type="ORF">PITC_094350</name>
</gene>
<sequence>MANLLQQRETTPVLSVDETWVTNFVKRRHDLSSQCSSLYNYERAKCEDPKVIGEWFTPVQKTILENGIDPDELQL</sequence>
<accession>A0A0A2KL02</accession>
<dbReference type="Proteomes" id="UP000030104">
    <property type="component" value="Unassembled WGS sequence"/>
</dbReference>
<proteinExistence type="predicted"/>
<evidence type="ECO:0000313" key="2">
    <source>
        <dbReference type="Proteomes" id="UP000030104"/>
    </source>
</evidence>
<dbReference type="OrthoDB" id="4207519at2759"/>
<evidence type="ECO:0000313" key="1">
    <source>
        <dbReference type="EMBL" id="KGO67566.1"/>
    </source>
</evidence>
<dbReference type="STRING" id="40296.A0A0A2KL02"/>
<reference evidence="1 2" key="1">
    <citation type="journal article" date="2015" name="Mol. Plant Microbe Interact.">
        <title>Genome, transcriptome, and functional analyses of Penicillium expansum provide new insights into secondary metabolism and pathogenicity.</title>
        <authorList>
            <person name="Ballester A.R."/>
            <person name="Marcet-Houben M."/>
            <person name="Levin E."/>
            <person name="Sela N."/>
            <person name="Selma-Lazaro C."/>
            <person name="Carmona L."/>
            <person name="Wisniewski M."/>
            <person name="Droby S."/>
            <person name="Gonzalez-Candelas L."/>
            <person name="Gabaldon T."/>
        </authorList>
    </citation>
    <scope>NUCLEOTIDE SEQUENCE [LARGE SCALE GENOMIC DNA]</scope>
    <source>
        <strain evidence="1 2">PHI-1</strain>
    </source>
</reference>